<comment type="caution">
    <text evidence="4">The sequence shown here is derived from an EMBL/GenBank/DDBJ whole genome shotgun (WGS) entry which is preliminary data.</text>
</comment>
<reference evidence="4" key="1">
    <citation type="submission" date="2019-12" db="EMBL/GenBank/DDBJ databases">
        <authorList>
            <person name="Scholes J."/>
        </authorList>
    </citation>
    <scope>NUCLEOTIDE SEQUENCE</scope>
</reference>
<dbReference type="SUPFAM" id="SSF47473">
    <property type="entry name" value="EF-hand"/>
    <property type="match status" value="1"/>
</dbReference>
<dbReference type="PANTHER" id="PTHR46311">
    <property type="entry name" value="CALCIUM-BINDING PROTEIN 8-RELATED"/>
    <property type="match status" value="1"/>
</dbReference>
<accession>A0A9N7N230</accession>
<dbReference type="EMBL" id="CACSLK010020742">
    <property type="protein sequence ID" value="CAA0820668.1"/>
    <property type="molecule type" value="Genomic_DNA"/>
</dbReference>
<dbReference type="PROSITE" id="PS00018">
    <property type="entry name" value="EF_HAND_1"/>
    <property type="match status" value="1"/>
</dbReference>
<feature type="domain" description="EF-hand" evidence="3">
    <location>
        <begin position="1"/>
        <end position="36"/>
    </location>
</feature>
<dbReference type="GO" id="GO:0005509">
    <property type="term" value="F:calcium ion binding"/>
    <property type="evidence" value="ECO:0007669"/>
    <property type="project" value="InterPro"/>
</dbReference>
<dbReference type="GO" id="GO:0032588">
    <property type="term" value="C:trans-Golgi network membrane"/>
    <property type="evidence" value="ECO:0007669"/>
    <property type="project" value="TreeGrafter"/>
</dbReference>
<dbReference type="InterPro" id="IPR002048">
    <property type="entry name" value="EF_hand_dom"/>
</dbReference>
<sequence length="100" mass="10998">MDTPELRRVFSMLDRNDDGKISREELGESLENLGIRVPEEELRAMIGKVNVDGDGQVDANEFGALYAAAMPMATETVKTTCKKRSGCSTRTETGSSLRRS</sequence>
<dbReference type="InterPro" id="IPR011992">
    <property type="entry name" value="EF-hand-dom_pair"/>
</dbReference>
<dbReference type="PANTHER" id="PTHR46311:SF5">
    <property type="entry name" value="EF-HAND DOMAIN-CONTAINING PROTEIN"/>
    <property type="match status" value="1"/>
</dbReference>
<proteinExistence type="predicted"/>
<evidence type="ECO:0000313" key="5">
    <source>
        <dbReference type="Proteomes" id="UP001153555"/>
    </source>
</evidence>
<feature type="domain" description="EF-hand" evidence="3">
    <location>
        <begin position="37"/>
        <end position="72"/>
    </location>
</feature>
<dbReference type="SMART" id="SM00054">
    <property type="entry name" value="EFh"/>
    <property type="match status" value="2"/>
</dbReference>
<organism evidence="4 5">
    <name type="scientific">Striga hermonthica</name>
    <name type="common">Purple witchweed</name>
    <name type="synonym">Buchnera hermonthica</name>
    <dbReference type="NCBI Taxonomy" id="68872"/>
    <lineage>
        <taxon>Eukaryota</taxon>
        <taxon>Viridiplantae</taxon>
        <taxon>Streptophyta</taxon>
        <taxon>Embryophyta</taxon>
        <taxon>Tracheophyta</taxon>
        <taxon>Spermatophyta</taxon>
        <taxon>Magnoliopsida</taxon>
        <taxon>eudicotyledons</taxon>
        <taxon>Gunneridae</taxon>
        <taxon>Pentapetalae</taxon>
        <taxon>asterids</taxon>
        <taxon>lamiids</taxon>
        <taxon>Lamiales</taxon>
        <taxon>Orobanchaceae</taxon>
        <taxon>Buchnereae</taxon>
        <taxon>Striga</taxon>
    </lineage>
</organism>
<dbReference type="Pfam" id="PF13499">
    <property type="entry name" value="EF-hand_7"/>
    <property type="match status" value="1"/>
</dbReference>
<dbReference type="PROSITE" id="PS50222">
    <property type="entry name" value="EF_HAND_2"/>
    <property type="match status" value="2"/>
</dbReference>
<dbReference type="InterPro" id="IPR051111">
    <property type="entry name" value="Ca-binding_regulatory"/>
</dbReference>
<keyword evidence="1" id="KW-0677">Repeat</keyword>
<name>A0A9N7N230_STRHE</name>
<keyword evidence="5" id="KW-1185">Reference proteome</keyword>
<evidence type="ECO:0000256" key="1">
    <source>
        <dbReference type="ARBA" id="ARBA00022737"/>
    </source>
</evidence>
<evidence type="ECO:0000259" key="3">
    <source>
        <dbReference type="PROSITE" id="PS50222"/>
    </source>
</evidence>
<dbReference type="Proteomes" id="UP001153555">
    <property type="component" value="Unassembled WGS sequence"/>
</dbReference>
<dbReference type="CDD" id="cd00051">
    <property type="entry name" value="EFh"/>
    <property type="match status" value="1"/>
</dbReference>
<keyword evidence="2" id="KW-0106">Calcium</keyword>
<dbReference type="InterPro" id="IPR018247">
    <property type="entry name" value="EF_Hand_1_Ca_BS"/>
</dbReference>
<evidence type="ECO:0000256" key="2">
    <source>
        <dbReference type="ARBA" id="ARBA00022837"/>
    </source>
</evidence>
<evidence type="ECO:0000313" key="4">
    <source>
        <dbReference type="EMBL" id="CAA0820668.1"/>
    </source>
</evidence>
<dbReference type="AlphaFoldDB" id="A0A9N7N230"/>
<gene>
    <name evidence="4" type="ORF">SHERM_18670</name>
</gene>
<dbReference type="Gene3D" id="1.10.238.10">
    <property type="entry name" value="EF-hand"/>
    <property type="match status" value="1"/>
</dbReference>
<dbReference type="FunFam" id="1.10.238.10:FF:000178">
    <property type="entry name" value="Calmodulin-2 A"/>
    <property type="match status" value="1"/>
</dbReference>
<protein>
    <submittedName>
        <fullName evidence="4">Calmodulin-like protein 3</fullName>
    </submittedName>
</protein>
<dbReference type="OrthoDB" id="1714967at2759"/>